<dbReference type="Proteomes" id="UP000472268">
    <property type="component" value="Chromosome 16"/>
</dbReference>
<reference evidence="2" key="3">
    <citation type="submission" date="2025-09" db="UniProtKB">
        <authorList>
            <consortium name="Ensembl"/>
        </authorList>
    </citation>
    <scope>IDENTIFICATION</scope>
</reference>
<protein>
    <recommendedName>
        <fullName evidence="4">Chemokine interleukin-8-like domain-containing protein</fullName>
    </recommendedName>
</protein>
<sequence length="110" mass="12491">MKIFTLPKFTSFSFLTTITLDPLYTETVPAWRPSACSVAQATSFGQHCSLECFKGTIPVRKLMMWYRTSAECPGDAIVVLYSDPKDKKRQKVVRFLQSLMKSQGSVNQWS</sequence>
<keyword evidence="3" id="KW-1185">Reference proteome</keyword>
<evidence type="ECO:0008006" key="4">
    <source>
        <dbReference type="Google" id="ProtNLM"/>
    </source>
</evidence>
<dbReference type="AlphaFoldDB" id="A0A673VBU6"/>
<dbReference type="Ensembl" id="ENSSSUT00005035408.1">
    <property type="protein sequence ID" value="ENSSSUP00005031031.1"/>
    <property type="gene ID" value="ENSSSUG00005020008.1"/>
</dbReference>
<accession>A0A673VBU6</accession>
<evidence type="ECO:0000313" key="3">
    <source>
        <dbReference type="Proteomes" id="UP000472268"/>
    </source>
</evidence>
<reference evidence="2" key="2">
    <citation type="submission" date="2025-08" db="UniProtKB">
        <authorList>
            <consortium name="Ensembl"/>
        </authorList>
    </citation>
    <scope>IDENTIFICATION</scope>
</reference>
<proteinExistence type="predicted"/>
<reference evidence="2 3" key="1">
    <citation type="submission" date="2019-05" db="EMBL/GenBank/DDBJ databases">
        <title>A Chromosome-scale Meerkat (S. suricatta) Genome Assembly.</title>
        <authorList>
            <person name="Dudchenko O."/>
            <person name="Lieberman Aiden E."/>
            <person name="Tung J."/>
            <person name="Barreiro L.B."/>
            <person name="Clutton-Brock T.H."/>
        </authorList>
    </citation>
    <scope>NUCLEOTIDE SEQUENCE [LARGE SCALE GENOMIC DNA]</scope>
</reference>
<dbReference type="GO" id="GO:0005576">
    <property type="term" value="C:extracellular region"/>
    <property type="evidence" value="ECO:0007669"/>
    <property type="project" value="InterPro"/>
</dbReference>
<dbReference type="SUPFAM" id="SSF54117">
    <property type="entry name" value="Interleukin 8-like chemokines"/>
    <property type="match status" value="1"/>
</dbReference>
<keyword evidence="1" id="KW-0145">Chemotaxis</keyword>
<name>A0A673VBU6_SURSU</name>
<dbReference type="GO" id="GO:0006955">
    <property type="term" value="P:immune response"/>
    <property type="evidence" value="ECO:0007669"/>
    <property type="project" value="InterPro"/>
</dbReference>
<dbReference type="GO" id="GO:0008009">
    <property type="term" value="F:chemokine activity"/>
    <property type="evidence" value="ECO:0007669"/>
    <property type="project" value="InterPro"/>
</dbReference>
<dbReference type="InterPro" id="IPR036048">
    <property type="entry name" value="Interleukin_8-like_sf"/>
</dbReference>
<evidence type="ECO:0000313" key="2">
    <source>
        <dbReference type="Ensembl" id="ENSSSUP00005031031.1"/>
    </source>
</evidence>
<evidence type="ECO:0000256" key="1">
    <source>
        <dbReference type="ARBA" id="ARBA00022500"/>
    </source>
</evidence>
<organism evidence="2 3">
    <name type="scientific">Suricata suricatta</name>
    <name type="common">Meerkat</name>
    <dbReference type="NCBI Taxonomy" id="37032"/>
    <lineage>
        <taxon>Eukaryota</taxon>
        <taxon>Metazoa</taxon>
        <taxon>Chordata</taxon>
        <taxon>Craniata</taxon>
        <taxon>Vertebrata</taxon>
        <taxon>Euteleostomi</taxon>
        <taxon>Mammalia</taxon>
        <taxon>Eutheria</taxon>
        <taxon>Laurasiatheria</taxon>
        <taxon>Carnivora</taxon>
        <taxon>Feliformia</taxon>
        <taxon>Herpestidae</taxon>
        <taxon>Suricata</taxon>
    </lineage>
</organism>